<dbReference type="InterPro" id="IPR000873">
    <property type="entry name" value="AMP-dep_synth/lig_dom"/>
</dbReference>
<dbReference type="SUPFAM" id="SSF56801">
    <property type="entry name" value="Acetyl-CoA synthetase-like"/>
    <property type="match status" value="1"/>
</dbReference>
<evidence type="ECO:0000259" key="2">
    <source>
        <dbReference type="Pfam" id="PF00501"/>
    </source>
</evidence>
<comment type="caution">
    <text evidence="3">The sequence shown here is derived from an EMBL/GenBank/DDBJ whole genome shotgun (WGS) entry which is preliminary data.</text>
</comment>
<gene>
    <name evidence="3" type="ORF">RYX45_25510</name>
</gene>
<feature type="transmembrane region" description="Helical" evidence="1">
    <location>
        <begin position="38"/>
        <end position="59"/>
    </location>
</feature>
<dbReference type="AlphaFoldDB" id="A0AAJ2NTV6"/>
<keyword evidence="1" id="KW-0472">Membrane</keyword>
<feature type="non-terminal residue" evidence="3">
    <location>
        <position position="1"/>
    </location>
</feature>
<keyword evidence="3" id="KW-0436">Ligase</keyword>
<proteinExistence type="predicted"/>
<dbReference type="Pfam" id="PF00501">
    <property type="entry name" value="AMP-binding"/>
    <property type="match status" value="1"/>
</dbReference>
<feature type="domain" description="AMP-dependent synthetase/ligase" evidence="2">
    <location>
        <begin position="2"/>
        <end position="78"/>
    </location>
</feature>
<dbReference type="InterPro" id="IPR042099">
    <property type="entry name" value="ANL_N_sf"/>
</dbReference>
<protein>
    <submittedName>
        <fullName evidence="3">Fatty-acid--CoA ligase</fullName>
    </submittedName>
</protein>
<evidence type="ECO:0000256" key="1">
    <source>
        <dbReference type="SAM" id="Phobius"/>
    </source>
</evidence>
<accession>A0AAJ2NTV6</accession>
<keyword evidence="1" id="KW-1133">Transmembrane helix</keyword>
<feature type="non-terminal residue" evidence="3">
    <location>
        <position position="78"/>
    </location>
</feature>
<reference evidence="3" key="1">
    <citation type="submission" date="2023-10" db="EMBL/GenBank/DDBJ databases">
        <title>Screening of Alkalihalophilus pseudofirmusBZ-TG-HK211 and Its Alleviation of Salt Stress on Rapeseed Growth.</title>
        <authorList>
            <person name="Zhao B."/>
            <person name="Guo T."/>
        </authorList>
    </citation>
    <scope>NUCLEOTIDE SEQUENCE</scope>
    <source>
        <strain evidence="3">BZ-TG-HK211</strain>
    </source>
</reference>
<dbReference type="EMBL" id="JAWJAY010001593">
    <property type="protein sequence ID" value="MDV2888523.1"/>
    <property type="molecule type" value="Genomic_DNA"/>
</dbReference>
<sequence>YTHRGIVLHSLALGLADSGGLSEKDVAMPVVPMFHVNAWGMPFAGVWFGTTLVMPGPYFTPKLLAELIQTEKVTITAG</sequence>
<evidence type="ECO:0000313" key="4">
    <source>
        <dbReference type="Proteomes" id="UP001285636"/>
    </source>
</evidence>
<dbReference type="GO" id="GO:0016874">
    <property type="term" value="F:ligase activity"/>
    <property type="evidence" value="ECO:0007669"/>
    <property type="project" value="UniProtKB-KW"/>
</dbReference>
<evidence type="ECO:0000313" key="3">
    <source>
        <dbReference type="EMBL" id="MDV2888523.1"/>
    </source>
</evidence>
<dbReference type="Proteomes" id="UP001285636">
    <property type="component" value="Unassembled WGS sequence"/>
</dbReference>
<dbReference type="RefSeq" id="WP_323468410.1">
    <property type="nucleotide sequence ID" value="NZ_JAWJAY010001593.1"/>
</dbReference>
<organism evidence="3 4">
    <name type="scientific">Alkalihalophilus pseudofirmus</name>
    <name type="common">Bacillus pseudofirmus</name>
    <dbReference type="NCBI Taxonomy" id="79885"/>
    <lineage>
        <taxon>Bacteria</taxon>
        <taxon>Bacillati</taxon>
        <taxon>Bacillota</taxon>
        <taxon>Bacilli</taxon>
        <taxon>Bacillales</taxon>
        <taxon>Bacillaceae</taxon>
        <taxon>Alkalihalophilus</taxon>
    </lineage>
</organism>
<name>A0AAJ2NTV6_ALKPS</name>
<keyword evidence="1" id="KW-0812">Transmembrane</keyword>
<dbReference type="Gene3D" id="3.40.50.12780">
    <property type="entry name" value="N-terminal domain of ligase-like"/>
    <property type="match status" value="1"/>
</dbReference>